<dbReference type="Proteomes" id="UP000231019">
    <property type="component" value="Unassembled WGS sequence"/>
</dbReference>
<dbReference type="HAMAP" id="MF_01678">
    <property type="entry name" value="Salvage_MtnA"/>
    <property type="match status" value="1"/>
</dbReference>
<dbReference type="InterPro" id="IPR037171">
    <property type="entry name" value="NagB/RpiA_transferase-like"/>
</dbReference>
<dbReference type="InterPro" id="IPR000649">
    <property type="entry name" value="IF-2B-related"/>
</dbReference>
<comment type="catalytic activity">
    <reaction evidence="2">
        <text>5-(methylsulfanyl)-alpha-D-ribose 1-phosphate = 5-(methylsulfanyl)-D-ribulose 1-phosphate</text>
        <dbReference type="Rhea" id="RHEA:19989"/>
        <dbReference type="ChEBI" id="CHEBI:58533"/>
        <dbReference type="ChEBI" id="CHEBI:58548"/>
        <dbReference type="EC" id="5.3.1.23"/>
    </reaction>
</comment>
<evidence type="ECO:0000256" key="1">
    <source>
        <dbReference type="ARBA" id="ARBA00023235"/>
    </source>
</evidence>
<feature type="binding site" evidence="2">
    <location>
        <position position="184"/>
    </location>
    <ligand>
        <name>substrate</name>
    </ligand>
</feature>
<dbReference type="NCBIfam" id="TIGR00524">
    <property type="entry name" value="eIF-2B_rel"/>
    <property type="match status" value="1"/>
</dbReference>
<proteinExistence type="inferred from homology"/>
<dbReference type="Gene3D" id="3.40.50.10470">
    <property type="entry name" value="Translation initiation factor eif-2b, domain 2"/>
    <property type="match status" value="1"/>
</dbReference>
<accession>A0A2M7FXW7</accession>
<comment type="function">
    <text evidence="2">Catalyzes the interconversion of methylthioribose-1-phosphate (MTR-1-P) into methylthioribulose-1-phosphate (MTRu-1-P).</text>
</comment>
<feature type="binding site" evidence="2">
    <location>
        <begin position="49"/>
        <end position="51"/>
    </location>
    <ligand>
        <name>substrate</name>
    </ligand>
</feature>
<dbReference type="NCBIfam" id="TIGR00512">
    <property type="entry name" value="salvage_mtnA"/>
    <property type="match status" value="1"/>
</dbReference>
<sequence>MKNLHSLGLKLEQERIFLLDQQALPHAEIWLDATEPEHMLAAIKALKVRGAPLIGVAAALSLAVYSLKHRDPSELRSLALKLRQTRPTAVNLMWAIDRLLPLCSEPQKLQSEAVEIFEEDVSLCLKMGEAGASLIEDGDRILTHCNSGGLATAGIGTALGVIRTAWEQGKQIHVYVDETRPLLQGGRLTAWELSQLGIPYTLICDNMAAMLMRQGAIHKVFLGADRVALNGDFANKIGTYSAAVNAHYHGLKFYPVAPYSTLDPNCPDGSAIPIEQRSPEEVRGVIQMQGNLCWAPHEALVYNPAFDVTPVELVTALVTDRGIFNREALQAGALGQLA</sequence>
<dbReference type="SUPFAM" id="SSF100950">
    <property type="entry name" value="NagB/RpiA/CoA transferase-like"/>
    <property type="match status" value="1"/>
</dbReference>
<keyword evidence="2" id="KW-0028">Amino-acid biosynthesis</keyword>
<evidence type="ECO:0000256" key="2">
    <source>
        <dbReference type="HAMAP-Rule" id="MF_01678"/>
    </source>
</evidence>
<dbReference type="InterPro" id="IPR042529">
    <property type="entry name" value="IF_2B-like_C"/>
</dbReference>
<feature type="binding site" evidence="2">
    <location>
        <begin position="235"/>
        <end position="236"/>
    </location>
    <ligand>
        <name>substrate</name>
    </ligand>
</feature>
<dbReference type="InterPro" id="IPR011559">
    <property type="entry name" value="Initiation_fac_2B_a/b/d"/>
</dbReference>
<dbReference type="InterPro" id="IPR027363">
    <property type="entry name" value="M1Pi_N"/>
</dbReference>
<dbReference type="NCBIfam" id="NF004326">
    <property type="entry name" value="PRK05720.1"/>
    <property type="match status" value="1"/>
</dbReference>
<dbReference type="InterPro" id="IPR005251">
    <property type="entry name" value="IF-M1Pi"/>
</dbReference>
<dbReference type="GO" id="GO:0046523">
    <property type="term" value="F:S-methyl-5-thioribose-1-phosphate isomerase activity"/>
    <property type="evidence" value="ECO:0007669"/>
    <property type="project" value="UniProtKB-UniRule"/>
</dbReference>
<keyword evidence="2" id="KW-0486">Methionine biosynthesis</keyword>
<reference evidence="3 4" key="1">
    <citation type="submission" date="2017-09" db="EMBL/GenBank/DDBJ databases">
        <title>Depth-based differentiation of microbial function through sediment-hosted aquifers and enrichment of novel symbionts in the deep terrestrial subsurface.</title>
        <authorList>
            <person name="Probst A.J."/>
            <person name="Ladd B."/>
            <person name="Jarett J.K."/>
            <person name="Geller-Mcgrath D.E."/>
            <person name="Sieber C.M."/>
            <person name="Emerson J.B."/>
            <person name="Anantharaman K."/>
            <person name="Thomas B.C."/>
            <person name="Malmstrom R."/>
            <person name="Stieglmeier M."/>
            <person name="Klingl A."/>
            <person name="Woyke T."/>
            <person name="Ryan C.M."/>
            <person name="Banfield J.F."/>
        </authorList>
    </citation>
    <scope>NUCLEOTIDE SEQUENCE [LARGE SCALE GENOMIC DNA]</scope>
    <source>
        <strain evidence="3">CG17_big_fil_post_rev_8_21_14_2_50_48_46</strain>
    </source>
</reference>
<dbReference type="EC" id="5.3.1.23" evidence="2"/>
<protein>
    <recommendedName>
        <fullName evidence="2">Methylthioribose-1-phosphate isomerase</fullName>
        <shortName evidence="2">M1Pi</shortName>
        <shortName evidence="2">MTR-1-P isomerase</shortName>
        <ecNumber evidence="2">5.3.1.23</ecNumber>
    </recommendedName>
    <alternativeName>
        <fullName evidence="2">S-methyl-5-thioribose-1-phosphate isomerase</fullName>
    </alternativeName>
</protein>
<dbReference type="GO" id="GO:0019509">
    <property type="term" value="P:L-methionine salvage from methylthioadenosine"/>
    <property type="evidence" value="ECO:0007669"/>
    <property type="project" value="UniProtKB-UniRule"/>
</dbReference>
<dbReference type="Pfam" id="PF01008">
    <property type="entry name" value="IF-2B"/>
    <property type="match status" value="1"/>
</dbReference>
<dbReference type="AlphaFoldDB" id="A0A2M7FXW7"/>
<gene>
    <name evidence="2 3" type="primary">mtnA</name>
    <name evidence="3" type="ORF">COW36_23125</name>
</gene>
<dbReference type="PANTHER" id="PTHR43475:SF1">
    <property type="entry name" value="METHYLTHIORIBOSE-1-PHOSPHATE ISOMERASE"/>
    <property type="match status" value="1"/>
</dbReference>
<comment type="similarity">
    <text evidence="2">Belongs to the EIF-2B alpha/beta/delta subunits family. MtnA subfamily.</text>
</comment>
<keyword evidence="1 2" id="KW-0413">Isomerase</keyword>
<comment type="caution">
    <text evidence="3">The sequence shown here is derived from an EMBL/GenBank/DDBJ whole genome shotgun (WGS) entry which is preliminary data.</text>
</comment>
<comment type="pathway">
    <text evidence="2">Amino-acid biosynthesis; L-methionine biosynthesis via salvage pathway; L-methionine from S-methyl-5-thio-alpha-D-ribose 1-phosphate: step 1/6.</text>
</comment>
<feature type="site" description="Transition state stabilizer" evidence="2">
    <location>
        <position position="145"/>
    </location>
</feature>
<dbReference type="EMBL" id="PFFQ01000064">
    <property type="protein sequence ID" value="PIW14144.1"/>
    <property type="molecule type" value="Genomic_DNA"/>
</dbReference>
<organism evidence="3 4">
    <name type="scientific">bacterium (Candidatus Blackallbacteria) CG17_big_fil_post_rev_8_21_14_2_50_48_46</name>
    <dbReference type="NCBI Taxonomy" id="2014261"/>
    <lineage>
        <taxon>Bacteria</taxon>
        <taxon>Candidatus Blackallbacteria</taxon>
    </lineage>
</organism>
<dbReference type="UniPathway" id="UPA00904">
    <property type="reaction ID" value="UER00874"/>
</dbReference>
<feature type="active site" description="Proton donor" evidence="2">
    <location>
        <position position="225"/>
    </location>
</feature>
<evidence type="ECO:0000313" key="3">
    <source>
        <dbReference type="EMBL" id="PIW14144.1"/>
    </source>
</evidence>
<dbReference type="Gene3D" id="1.20.120.420">
    <property type="entry name" value="translation initiation factor eif-2b, domain 1"/>
    <property type="match status" value="1"/>
</dbReference>
<name>A0A2M7FXW7_9BACT</name>
<evidence type="ECO:0000313" key="4">
    <source>
        <dbReference type="Proteomes" id="UP000231019"/>
    </source>
</evidence>
<dbReference type="PANTHER" id="PTHR43475">
    <property type="entry name" value="METHYLTHIORIBOSE-1-PHOSPHATE ISOMERASE"/>
    <property type="match status" value="1"/>
</dbReference>
<dbReference type="FunFam" id="3.40.50.10470:FF:000006">
    <property type="entry name" value="Methylthioribose-1-phosphate isomerase"/>
    <property type="match status" value="1"/>
</dbReference>
<feature type="binding site" evidence="2">
    <location>
        <position position="86"/>
    </location>
    <ligand>
        <name>substrate</name>
    </ligand>
</feature>